<keyword evidence="11" id="KW-1185">Reference proteome</keyword>
<evidence type="ECO:0000256" key="8">
    <source>
        <dbReference type="ARBA" id="ARBA00035534"/>
    </source>
</evidence>
<keyword evidence="5" id="KW-0496">Mitochondrion</keyword>
<comment type="subcellular location">
    <subcellularLocation>
        <location evidence="1">Mitochondrion</location>
    </subcellularLocation>
</comment>
<keyword evidence="4" id="KW-0689">Ribosomal protein</keyword>
<dbReference type="EMBL" id="JBHFQA010000024">
    <property type="protein sequence ID" value="KAL2077067.1"/>
    <property type="molecule type" value="Genomic_DNA"/>
</dbReference>
<name>A0ABD1IQG9_9TELE</name>
<dbReference type="SUPFAM" id="SSF55811">
    <property type="entry name" value="Nudix"/>
    <property type="match status" value="1"/>
</dbReference>
<dbReference type="Pfam" id="PF11788">
    <property type="entry name" value="MRP-L46"/>
    <property type="match status" value="1"/>
</dbReference>
<evidence type="ECO:0000256" key="3">
    <source>
        <dbReference type="ARBA" id="ARBA00022946"/>
    </source>
</evidence>
<organism evidence="10 11">
    <name type="scientific">Coilia grayii</name>
    <name type="common">Gray's grenadier anchovy</name>
    <dbReference type="NCBI Taxonomy" id="363190"/>
    <lineage>
        <taxon>Eukaryota</taxon>
        <taxon>Metazoa</taxon>
        <taxon>Chordata</taxon>
        <taxon>Craniata</taxon>
        <taxon>Vertebrata</taxon>
        <taxon>Euteleostomi</taxon>
        <taxon>Actinopterygii</taxon>
        <taxon>Neopterygii</taxon>
        <taxon>Teleostei</taxon>
        <taxon>Clupei</taxon>
        <taxon>Clupeiformes</taxon>
        <taxon>Clupeoidei</taxon>
        <taxon>Engraulidae</taxon>
        <taxon>Coilinae</taxon>
        <taxon>Coilia</taxon>
    </lineage>
</organism>
<keyword evidence="3" id="KW-0809">Transit peptide</keyword>
<keyword evidence="6" id="KW-0687">Ribonucleoprotein</keyword>
<proteinExistence type="inferred from homology"/>
<evidence type="ECO:0000256" key="5">
    <source>
        <dbReference type="ARBA" id="ARBA00023128"/>
    </source>
</evidence>
<evidence type="ECO:0000256" key="4">
    <source>
        <dbReference type="ARBA" id="ARBA00022980"/>
    </source>
</evidence>
<protein>
    <recommendedName>
        <fullName evidence="7">Large ribosomal subunit protein mL46</fullName>
    </recommendedName>
    <alternativeName>
        <fullName evidence="8">39S ribosomal protein L46, mitochondrial</fullName>
    </alternativeName>
</protein>
<evidence type="ECO:0000313" key="11">
    <source>
        <dbReference type="Proteomes" id="UP001591681"/>
    </source>
</evidence>
<dbReference type="FunFam" id="3.90.79.10:FF:000018">
    <property type="entry name" value="39S ribosomal protein L46, mitochondrial"/>
    <property type="match status" value="1"/>
</dbReference>
<dbReference type="Proteomes" id="UP001591681">
    <property type="component" value="Unassembled WGS sequence"/>
</dbReference>
<comment type="similarity">
    <text evidence="2">Belongs to the mitochondrion-specific ribosomal protein mL46 family.</text>
</comment>
<evidence type="ECO:0000256" key="1">
    <source>
        <dbReference type="ARBA" id="ARBA00004173"/>
    </source>
</evidence>
<dbReference type="GO" id="GO:0005840">
    <property type="term" value="C:ribosome"/>
    <property type="evidence" value="ECO:0007669"/>
    <property type="project" value="UniProtKB-KW"/>
</dbReference>
<dbReference type="PANTHER" id="PTHR13124">
    <property type="entry name" value="39S RIBOSOMAL PROTEIN L46, MITOCHONDRIAL PRECURSOR-RELATED"/>
    <property type="match status" value="1"/>
</dbReference>
<dbReference type="InterPro" id="IPR015797">
    <property type="entry name" value="NUDIX_hydrolase-like_dom_sf"/>
</dbReference>
<dbReference type="InterPro" id="IPR040008">
    <property type="entry name" value="Ribosomal_mL46"/>
</dbReference>
<dbReference type="CDD" id="cd04661">
    <property type="entry name" value="NUDIX_MRP_L46"/>
    <property type="match status" value="1"/>
</dbReference>
<evidence type="ECO:0000313" key="10">
    <source>
        <dbReference type="EMBL" id="KAL2077067.1"/>
    </source>
</evidence>
<dbReference type="PANTHER" id="PTHR13124:SF12">
    <property type="entry name" value="LARGE RIBOSOMAL SUBUNIT PROTEIN ML46"/>
    <property type="match status" value="1"/>
</dbReference>
<gene>
    <name evidence="10" type="ORF">ACEWY4_026571</name>
</gene>
<dbReference type="InterPro" id="IPR033650">
    <property type="entry name" value="Ribosomal_mL46_NUDIX"/>
</dbReference>
<evidence type="ECO:0000256" key="6">
    <source>
        <dbReference type="ARBA" id="ARBA00023274"/>
    </source>
</evidence>
<comment type="caution">
    <text evidence="10">The sequence shown here is derived from an EMBL/GenBank/DDBJ whole genome shotgun (WGS) entry which is preliminary data.</text>
</comment>
<reference evidence="10 11" key="1">
    <citation type="submission" date="2024-09" db="EMBL/GenBank/DDBJ databases">
        <title>A chromosome-level genome assembly of Gray's grenadier anchovy, Coilia grayii.</title>
        <authorList>
            <person name="Fu Z."/>
        </authorList>
    </citation>
    <scope>NUCLEOTIDE SEQUENCE [LARGE SCALE GENOMIC DNA]</scope>
    <source>
        <strain evidence="10">G4</strain>
        <tissue evidence="10">Muscle</tissue>
    </source>
</reference>
<evidence type="ECO:0000259" key="9">
    <source>
        <dbReference type="Pfam" id="PF11788"/>
    </source>
</evidence>
<dbReference type="Gene3D" id="3.90.79.10">
    <property type="entry name" value="Nucleoside Triphosphate Pyrophosphohydrolase"/>
    <property type="match status" value="1"/>
</dbReference>
<dbReference type="InterPro" id="IPR021757">
    <property type="entry name" value="Ribosomal_mL46_N"/>
</dbReference>
<dbReference type="GO" id="GO:0005743">
    <property type="term" value="C:mitochondrial inner membrane"/>
    <property type="evidence" value="ECO:0007669"/>
    <property type="project" value="UniProtKB-ARBA"/>
</dbReference>
<feature type="domain" description="Large ribosomal subunit protein mL46 N-terminal" evidence="9">
    <location>
        <begin position="56"/>
        <end position="147"/>
    </location>
</feature>
<evidence type="ECO:0000256" key="7">
    <source>
        <dbReference type="ARBA" id="ARBA00035190"/>
    </source>
</evidence>
<dbReference type="GO" id="GO:1990904">
    <property type="term" value="C:ribonucleoprotein complex"/>
    <property type="evidence" value="ECO:0007669"/>
    <property type="project" value="UniProtKB-KW"/>
</dbReference>
<sequence>MATPCVRQVVRSMWHFRHINGKSAALVQGILHFSSSRQCNGAVKPKKDELKAASQWKLYGAVCLQRLPLVSQDPHPVEEKFADLLHQLEVERSFLSDHEVRLLEDAERLSRKQEGEFDSDDEDLANQEIITAQDEEDAWEQKLKRFQPALRARGAADEEHSSVGRCLAESLVLLVQRGVEVGGGAERERVWMLPQLPWSPGETLRETAEKALATLPGTDLQARFLGNSPCGVYKYKFPTSLRSESCVGAKVFFFKALLSGGTRPTSEPGAFAWVRKSELKDYLKPDYLKQAERFVLEL</sequence>
<accession>A0ABD1IQG9</accession>
<dbReference type="AlphaFoldDB" id="A0ABD1IQG9"/>
<evidence type="ECO:0000256" key="2">
    <source>
        <dbReference type="ARBA" id="ARBA00009070"/>
    </source>
</evidence>